<organism evidence="3 4">
    <name type="scientific">Cohnella hashimotonis</name>
    <dbReference type="NCBI Taxonomy" id="2826895"/>
    <lineage>
        <taxon>Bacteria</taxon>
        <taxon>Bacillati</taxon>
        <taxon>Bacillota</taxon>
        <taxon>Bacilli</taxon>
        <taxon>Bacillales</taxon>
        <taxon>Paenibacillaceae</taxon>
        <taxon>Cohnella</taxon>
    </lineage>
</organism>
<keyword evidence="3" id="KW-0560">Oxidoreductase</keyword>
<reference evidence="3" key="1">
    <citation type="submission" date="2023-04" db="EMBL/GenBank/DDBJ databases">
        <title>Comparative genomic analysis of Cohnella hashimotonis sp. nov., isolated from the International Space Station.</title>
        <authorList>
            <person name="Venkateswaran K."/>
            <person name="Simpson A."/>
        </authorList>
    </citation>
    <scope>NUCLEOTIDE SEQUENCE</scope>
    <source>
        <strain evidence="3">F6_2S_P_1</strain>
    </source>
</reference>
<dbReference type="SUPFAM" id="SSF51679">
    <property type="entry name" value="Bacterial luciferase-like"/>
    <property type="match status" value="1"/>
</dbReference>
<evidence type="ECO:0000256" key="1">
    <source>
        <dbReference type="ARBA" id="ARBA00007789"/>
    </source>
</evidence>
<protein>
    <submittedName>
        <fullName evidence="3">LLM class flavin-dependent oxidoreductase</fullName>
        <ecNumber evidence="3">1.-.-.-</ecNumber>
    </submittedName>
</protein>
<dbReference type="InterPro" id="IPR019949">
    <property type="entry name" value="CmoO-like"/>
</dbReference>
<dbReference type="InterPro" id="IPR011251">
    <property type="entry name" value="Luciferase-like_dom"/>
</dbReference>
<comment type="similarity">
    <text evidence="1">To bacterial alkanal monooxygenase alpha and beta chains.</text>
</comment>
<dbReference type="InterPro" id="IPR050766">
    <property type="entry name" value="Bact_Lucif_Oxidored"/>
</dbReference>
<evidence type="ECO:0000313" key="4">
    <source>
        <dbReference type="Proteomes" id="UP001161691"/>
    </source>
</evidence>
<comment type="caution">
    <text evidence="3">The sequence shown here is derived from an EMBL/GenBank/DDBJ whole genome shotgun (WGS) entry which is preliminary data.</text>
</comment>
<gene>
    <name evidence="3" type="ORF">KB449_06910</name>
</gene>
<proteinExistence type="predicted"/>
<dbReference type="CDD" id="cd00347">
    <property type="entry name" value="Flavin_utilizing_monoxygenases"/>
    <property type="match status" value="1"/>
</dbReference>
<dbReference type="Gene3D" id="3.20.20.30">
    <property type="entry name" value="Luciferase-like domain"/>
    <property type="match status" value="1"/>
</dbReference>
<evidence type="ECO:0000313" key="3">
    <source>
        <dbReference type="EMBL" id="MDI4644687.1"/>
    </source>
</evidence>
<dbReference type="Proteomes" id="UP001161691">
    <property type="component" value="Unassembled WGS sequence"/>
</dbReference>
<dbReference type="GO" id="GO:0016491">
    <property type="term" value="F:oxidoreductase activity"/>
    <property type="evidence" value="ECO:0007669"/>
    <property type="project" value="UniProtKB-KW"/>
</dbReference>
<name>A0ABT6TCY4_9BACL</name>
<accession>A0ABT6TCY4</accession>
<dbReference type="NCBIfam" id="TIGR03558">
    <property type="entry name" value="oxido_grp_1"/>
    <property type="match status" value="1"/>
</dbReference>
<dbReference type="Pfam" id="PF00296">
    <property type="entry name" value="Bac_luciferase"/>
    <property type="match status" value="1"/>
</dbReference>
<dbReference type="InterPro" id="IPR036661">
    <property type="entry name" value="Luciferase-like_sf"/>
</dbReference>
<dbReference type="PANTHER" id="PTHR30137:SF19">
    <property type="entry name" value="LUCIFERASE-LIKE MONOOXYGENASE"/>
    <property type="match status" value="1"/>
</dbReference>
<feature type="domain" description="Luciferase-like" evidence="2">
    <location>
        <begin position="3"/>
        <end position="305"/>
    </location>
</feature>
<dbReference type="EMBL" id="JAGRPV010000001">
    <property type="protein sequence ID" value="MDI4644687.1"/>
    <property type="molecule type" value="Genomic_DNA"/>
</dbReference>
<dbReference type="RefSeq" id="WP_282907675.1">
    <property type="nucleotide sequence ID" value="NZ_JAGRPV010000001.1"/>
</dbReference>
<dbReference type="PANTHER" id="PTHR30137">
    <property type="entry name" value="LUCIFERASE-LIKE MONOOXYGENASE"/>
    <property type="match status" value="1"/>
</dbReference>
<dbReference type="EC" id="1.-.-.-" evidence="3"/>
<keyword evidence="4" id="KW-1185">Reference proteome</keyword>
<sequence length="340" mass="35901">MLKLGVLDQSPVLSGGDAAQALRDTVELARLAEGLGYSRFWVSEHHNATGLAGSSPEVLLAALGARTSHIRIGSGGVLLPHYSPYKIAENFRVLEGLYPGRIDLGIGRAPGGMPLVSRAMGREAGKDKEAGFVNSLHELAAYLNLGPPLGAGHPLAGLTASPAVQTRPEAWLLGSSGHSAQVASALGAGFAFAHFINGQGGQGAAREYRRRFRPGLLGASPRVAVCVYVVCMEDDSQAEREATSLDLRLLLNEKGEFGRPVPSREEARAYPYNAADRARIAENRSRMVVGGPARVKQMLYALAASYGADEIVVNCITADAASRSASLARVAGLIRQRIAR</sequence>
<evidence type="ECO:0000259" key="2">
    <source>
        <dbReference type="Pfam" id="PF00296"/>
    </source>
</evidence>